<name>A0A382HYR2_9ZZZZ</name>
<protein>
    <recommendedName>
        <fullName evidence="3">MORN repeat protein</fullName>
    </recommendedName>
</protein>
<proteinExistence type="predicted"/>
<dbReference type="EMBL" id="UINC01063782">
    <property type="protein sequence ID" value="SVB91773.1"/>
    <property type="molecule type" value="Genomic_DNA"/>
</dbReference>
<organism evidence="2">
    <name type="scientific">marine metagenome</name>
    <dbReference type="NCBI Taxonomy" id="408172"/>
    <lineage>
        <taxon>unclassified sequences</taxon>
        <taxon>metagenomes</taxon>
        <taxon>ecological metagenomes</taxon>
    </lineage>
</organism>
<dbReference type="InterPro" id="IPR003409">
    <property type="entry name" value="MORN"/>
</dbReference>
<dbReference type="PANTHER" id="PTHR43215:SF14">
    <property type="entry name" value="RADIAL SPOKE HEAD 1 HOMOLOG"/>
    <property type="match status" value="1"/>
</dbReference>
<gene>
    <name evidence="2" type="ORF">METZ01_LOCUS244627</name>
</gene>
<accession>A0A382HYR2</accession>
<evidence type="ECO:0000256" key="1">
    <source>
        <dbReference type="ARBA" id="ARBA00022737"/>
    </source>
</evidence>
<dbReference type="SMART" id="SM00698">
    <property type="entry name" value="MORN"/>
    <property type="match status" value="3"/>
</dbReference>
<dbReference type="AlphaFoldDB" id="A0A382HYR2"/>
<dbReference type="SUPFAM" id="SSF82185">
    <property type="entry name" value="Histone H3 K4-specific methyltransferase SET7/9 N-terminal domain"/>
    <property type="match status" value="1"/>
</dbReference>
<keyword evidence="1" id="KW-0677">Repeat</keyword>
<dbReference type="Pfam" id="PF02493">
    <property type="entry name" value="MORN"/>
    <property type="match status" value="3"/>
</dbReference>
<evidence type="ECO:0000313" key="2">
    <source>
        <dbReference type="EMBL" id="SVB91773.1"/>
    </source>
</evidence>
<dbReference type="Gene3D" id="2.20.110.10">
    <property type="entry name" value="Histone H3 K4-specific methyltransferase SET7/9 N-terminal domain"/>
    <property type="match status" value="1"/>
</dbReference>
<dbReference type="PANTHER" id="PTHR43215">
    <property type="entry name" value="RADIAL SPOKE HEAD 1 HOMOLOG"/>
    <property type="match status" value="1"/>
</dbReference>
<evidence type="ECO:0008006" key="3">
    <source>
        <dbReference type="Google" id="ProtNLM"/>
    </source>
</evidence>
<reference evidence="2" key="1">
    <citation type="submission" date="2018-05" db="EMBL/GenBank/DDBJ databases">
        <authorList>
            <person name="Lanie J.A."/>
            <person name="Ng W.-L."/>
            <person name="Kazmierczak K.M."/>
            <person name="Andrzejewski T.M."/>
            <person name="Davidsen T.M."/>
            <person name="Wayne K.J."/>
            <person name="Tettelin H."/>
            <person name="Glass J.I."/>
            <person name="Rusch D."/>
            <person name="Podicherti R."/>
            <person name="Tsui H.-C.T."/>
            <person name="Winkler M.E."/>
        </authorList>
    </citation>
    <scope>NUCLEOTIDE SEQUENCE</scope>
</reference>
<sequence>MRFLFSTILSIIFLTYPLYCKSYDNVTLYKWKTSYGVQWKKKGDIDVQDLYEGEVENGEPNGLGIIIYVDGSQYFGEWKDGKEDGEGTYNYPNGIQYVGEFKDGRFNGKGRMTTITGTIIGEFKDGYPWNNLMFDNNGNIKSVIGNGRTLETEQEIKEYLKNRKKK</sequence>